<dbReference type="Proteomes" id="UP000821845">
    <property type="component" value="Chromosome 5"/>
</dbReference>
<protein>
    <submittedName>
        <fullName evidence="1">Uncharacterized protein</fullName>
    </submittedName>
</protein>
<name>A0ACB7S8E9_HYAAI</name>
<comment type="caution">
    <text evidence="1">The sequence shown here is derived from an EMBL/GenBank/DDBJ whole genome shotgun (WGS) entry which is preliminary data.</text>
</comment>
<organism evidence="1 2">
    <name type="scientific">Hyalomma asiaticum</name>
    <name type="common">Tick</name>
    <dbReference type="NCBI Taxonomy" id="266040"/>
    <lineage>
        <taxon>Eukaryota</taxon>
        <taxon>Metazoa</taxon>
        <taxon>Ecdysozoa</taxon>
        <taxon>Arthropoda</taxon>
        <taxon>Chelicerata</taxon>
        <taxon>Arachnida</taxon>
        <taxon>Acari</taxon>
        <taxon>Parasitiformes</taxon>
        <taxon>Ixodida</taxon>
        <taxon>Ixodoidea</taxon>
        <taxon>Ixodidae</taxon>
        <taxon>Hyalomminae</taxon>
        <taxon>Hyalomma</taxon>
    </lineage>
</organism>
<proteinExistence type="predicted"/>
<keyword evidence="2" id="KW-1185">Reference proteome</keyword>
<gene>
    <name evidence="1" type="ORF">HPB50_021311</name>
</gene>
<sequence length="251" mass="26554">MLSGGILTKSRSSPPCLGSWKSPRSPSETARRRRAGPLPVGLPMFFLNTNRGASQRAGRPARHPGPSGGGGGEEGGNDGSAVALPNPRLGAHTSGSGAVFRATACGSRAASGQQRERGQTHTRARHANHSGETRRRQLSGGGHSTKRPRRDALARRHKQRGSATQCPTRQPAERHCRGRGSHPLHHGFSPSPTLPCSASAALEGQKAGDSWRLRAQASWRGGNAVPIIMVKARTCAIAMVADREEEEDGEK</sequence>
<evidence type="ECO:0000313" key="2">
    <source>
        <dbReference type="Proteomes" id="UP000821845"/>
    </source>
</evidence>
<dbReference type="EMBL" id="CM023485">
    <property type="protein sequence ID" value="KAH6931000.1"/>
    <property type="molecule type" value="Genomic_DNA"/>
</dbReference>
<evidence type="ECO:0000313" key="1">
    <source>
        <dbReference type="EMBL" id="KAH6931000.1"/>
    </source>
</evidence>
<accession>A0ACB7S8E9</accession>
<reference evidence="1" key="1">
    <citation type="submission" date="2020-05" db="EMBL/GenBank/DDBJ databases">
        <title>Large-scale comparative analyses of tick genomes elucidate their genetic diversity and vector capacities.</title>
        <authorList>
            <person name="Jia N."/>
            <person name="Wang J."/>
            <person name="Shi W."/>
            <person name="Du L."/>
            <person name="Sun Y."/>
            <person name="Zhan W."/>
            <person name="Jiang J."/>
            <person name="Wang Q."/>
            <person name="Zhang B."/>
            <person name="Ji P."/>
            <person name="Sakyi L.B."/>
            <person name="Cui X."/>
            <person name="Yuan T."/>
            <person name="Jiang B."/>
            <person name="Yang W."/>
            <person name="Lam T.T.-Y."/>
            <person name="Chang Q."/>
            <person name="Ding S."/>
            <person name="Wang X."/>
            <person name="Zhu J."/>
            <person name="Ruan X."/>
            <person name="Zhao L."/>
            <person name="Wei J."/>
            <person name="Que T."/>
            <person name="Du C."/>
            <person name="Cheng J."/>
            <person name="Dai P."/>
            <person name="Han X."/>
            <person name="Huang E."/>
            <person name="Gao Y."/>
            <person name="Liu J."/>
            <person name="Shao H."/>
            <person name="Ye R."/>
            <person name="Li L."/>
            <person name="Wei W."/>
            <person name="Wang X."/>
            <person name="Wang C."/>
            <person name="Yang T."/>
            <person name="Huo Q."/>
            <person name="Li W."/>
            <person name="Guo W."/>
            <person name="Chen H."/>
            <person name="Zhou L."/>
            <person name="Ni X."/>
            <person name="Tian J."/>
            <person name="Zhou Y."/>
            <person name="Sheng Y."/>
            <person name="Liu T."/>
            <person name="Pan Y."/>
            <person name="Xia L."/>
            <person name="Li J."/>
            <person name="Zhao F."/>
            <person name="Cao W."/>
        </authorList>
    </citation>
    <scope>NUCLEOTIDE SEQUENCE</scope>
    <source>
        <strain evidence="1">Hyas-2018</strain>
    </source>
</reference>